<dbReference type="InterPro" id="IPR037069">
    <property type="entry name" value="AcylCoA_DH/ox_N_sf"/>
</dbReference>
<dbReference type="InterPro" id="IPR009100">
    <property type="entry name" value="AcylCoA_DH/oxidase_NM_dom_sf"/>
</dbReference>
<feature type="domain" description="Acyl-CoA dehydrogenase/oxidase N-terminal" evidence="8">
    <location>
        <begin position="11"/>
        <end position="118"/>
    </location>
</feature>
<dbReference type="SUPFAM" id="SSF47203">
    <property type="entry name" value="Acyl-CoA dehydrogenase C-terminal domain-like"/>
    <property type="match status" value="1"/>
</dbReference>
<evidence type="ECO:0000259" key="7">
    <source>
        <dbReference type="Pfam" id="PF02770"/>
    </source>
</evidence>
<evidence type="ECO:0000256" key="3">
    <source>
        <dbReference type="ARBA" id="ARBA00022630"/>
    </source>
</evidence>
<evidence type="ECO:0000259" key="6">
    <source>
        <dbReference type="Pfam" id="PF00441"/>
    </source>
</evidence>
<dbReference type="InterPro" id="IPR036250">
    <property type="entry name" value="AcylCo_DH-like_C"/>
</dbReference>
<dbReference type="Gene3D" id="2.40.110.10">
    <property type="entry name" value="Butyryl-CoA Dehydrogenase, subunit A, domain 2"/>
    <property type="match status" value="1"/>
</dbReference>
<evidence type="ECO:0000256" key="1">
    <source>
        <dbReference type="ARBA" id="ARBA00001974"/>
    </source>
</evidence>
<dbReference type="InterPro" id="IPR009075">
    <property type="entry name" value="AcylCo_DH/oxidase_C"/>
</dbReference>
<evidence type="ECO:0000256" key="4">
    <source>
        <dbReference type="ARBA" id="ARBA00022827"/>
    </source>
</evidence>
<dbReference type="PANTHER" id="PTHR43884">
    <property type="entry name" value="ACYL-COA DEHYDROGENASE"/>
    <property type="match status" value="1"/>
</dbReference>
<dbReference type="Pfam" id="PF02770">
    <property type="entry name" value="Acyl-CoA_dh_M"/>
    <property type="match status" value="1"/>
</dbReference>
<comment type="caution">
    <text evidence="9">The sequence shown here is derived from an EMBL/GenBank/DDBJ whole genome shotgun (WGS) entry which is preliminary data.</text>
</comment>
<comment type="cofactor">
    <cofactor evidence="1 5">
        <name>FAD</name>
        <dbReference type="ChEBI" id="CHEBI:57692"/>
    </cofactor>
</comment>
<dbReference type="RefSeq" id="WP_345412062.1">
    <property type="nucleotide sequence ID" value="NZ_BAABGT010000005.1"/>
</dbReference>
<sequence length="385" mass="40605">MSVVDAPEEQDLDLFRAACVDFAARVVAPAVEEAEATGRFPRHVLRAAGEAGLLGVSLPVELGGQGAPFRYHCVVAEEMGRVCPGIGAGLSGPCLGILAAHGSPEQHERWLRPAVAGELLGAIALTDPDGGSDLLAMRGSATRVDDGWHIRASKMYITGGPISDFMIVLVYTDRQAGARGMSAFVVDSSTPGVEIRELDKLGHRSIETGAVFLDCVVPPDAIVGREGDGMRCIGTFLERGRLLHAARSLGVARAAYDAAVLHAQQRQAFGGPLTSHQSMAFRLARMLTDVRTARLHLEDACAVVERGGGTDATVAASMAKMIAAEVSVEVSLAAMHVLGGQGYMSESPVQRYVRDALLYPISEGTTEIQLRTIAKYGGVHAAARN</sequence>
<dbReference type="SUPFAM" id="SSF56645">
    <property type="entry name" value="Acyl-CoA dehydrogenase NM domain-like"/>
    <property type="match status" value="1"/>
</dbReference>
<dbReference type="PANTHER" id="PTHR43884:SF37">
    <property type="entry name" value="ACYL-COA DEHYDROGENASE"/>
    <property type="match status" value="1"/>
</dbReference>
<proteinExistence type="inferred from homology"/>
<evidence type="ECO:0000313" key="10">
    <source>
        <dbReference type="Proteomes" id="UP001501598"/>
    </source>
</evidence>
<keyword evidence="10" id="KW-1185">Reference proteome</keyword>
<evidence type="ECO:0000256" key="2">
    <source>
        <dbReference type="ARBA" id="ARBA00009347"/>
    </source>
</evidence>
<name>A0ABP8REA0_9PSEU</name>
<dbReference type="InterPro" id="IPR006091">
    <property type="entry name" value="Acyl-CoA_Oxase/DH_mid-dom"/>
</dbReference>
<organism evidence="9 10">
    <name type="scientific">Pseudonocardia xishanensis</name>
    <dbReference type="NCBI Taxonomy" id="630995"/>
    <lineage>
        <taxon>Bacteria</taxon>
        <taxon>Bacillati</taxon>
        <taxon>Actinomycetota</taxon>
        <taxon>Actinomycetes</taxon>
        <taxon>Pseudonocardiales</taxon>
        <taxon>Pseudonocardiaceae</taxon>
        <taxon>Pseudonocardia</taxon>
    </lineage>
</organism>
<dbReference type="EMBL" id="BAABGT010000005">
    <property type="protein sequence ID" value="GAA4536700.1"/>
    <property type="molecule type" value="Genomic_DNA"/>
</dbReference>
<dbReference type="PIRSF" id="PIRSF016578">
    <property type="entry name" value="HsaA"/>
    <property type="match status" value="1"/>
</dbReference>
<evidence type="ECO:0000313" key="9">
    <source>
        <dbReference type="EMBL" id="GAA4536700.1"/>
    </source>
</evidence>
<dbReference type="Proteomes" id="UP001501598">
    <property type="component" value="Unassembled WGS sequence"/>
</dbReference>
<dbReference type="Gene3D" id="1.20.140.10">
    <property type="entry name" value="Butyryl-CoA Dehydrogenase, subunit A, domain 3"/>
    <property type="match status" value="1"/>
</dbReference>
<feature type="domain" description="Acyl-CoA oxidase/dehydrogenase middle" evidence="7">
    <location>
        <begin position="122"/>
        <end position="214"/>
    </location>
</feature>
<dbReference type="Pfam" id="PF02771">
    <property type="entry name" value="Acyl-CoA_dh_N"/>
    <property type="match status" value="1"/>
</dbReference>
<accession>A0ABP8REA0</accession>
<dbReference type="InterPro" id="IPR013786">
    <property type="entry name" value="AcylCoA_DH/ox_N"/>
</dbReference>
<dbReference type="Gene3D" id="1.10.540.10">
    <property type="entry name" value="Acyl-CoA dehydrogenase/oxidase, N-terminal domain"/>
    <property type="match status" value="1"/>
</dbReference>
<feature type="domain" description="Acyl-CoA dehydrogenase/oxidase C-terminal" evidence="6">
    <location>
        <begin position="227"/>
        <end position="375"/>
    </location>
</feature>
<reference evidence="10" key="1">
    <citation type="journal article" date="2019" name="Int. J. Syst. Evol. Microbiol.">
        <title>The Global Catalogue of Microorganisms (GCM) 10K type strain sequencing project: providing services to taxonomists for standard genome sequencing and annotation.</title>
        <authorList>
            <consortium name="The Broad Institute Genomics Platform"/>
            <consortium name="The Broad Institute Genome Sequencing Center for Infectious Disease"/>
            <person name="Wu L."/>
            <person name="Ma J."/>
        </authorList>
    </citation>
    <scope>NUCLEOTIDE SEQUENCE [LARGE SCALE GENOMIC DNA]</scope>
    <source>
        <strain evidence="10">JCM 17906</strain>
    </source>
</reference>
<dbReference type="Pfam" id="PF00441">
    <property type="entry name" value="Acyl-CoA_dh_1"/>
    <property type="match status" value="1"/>
</dbReference>
<evidence type="ECO:0000256" key="5">
    <source>
        <dbReference type="RuleBase" id="RU362125"/>
    </source>
</evidence>
<keyword evidence="4 5" id="KW-0274">FAD</keyword>
<protein>
    <submittedName>
        <fullName evidence="9">Citronellyl-CoA dehydrogenase</fullName>
    </submittedName>
</protein>
<keyword evidence="3 5" id="KW-0285">Flavoprotein</keyword>
<dbReference type="InterPro" id="IPR046373">
    <property type="entry name" value="Acyl-CoA_Oxase/DH_mid-dom_sf"/>
</dbReference>
<gene>
    <name evidence="9" type="primary">atuD</name>
    <name evidence="9" type="ORF">GCM10023175_03980</name>
</gene>
<evidence type="ECO:0000259" key="8">
    <source>
        <dbReference type="Pfam" id="PF02771"/>
    </source>
</evidence>
<comment type="similarity">
    <text evidence="2 5">Belongs to the acyl-CoA dehydrogenase family.</text>
</comment>
<keyword evidence="5" id="KW-0560">Oxidoreductase</keyword>